<evidence type="ECO:0000313" key="2">
    <source>
        <dbReference type="EMBL" id="KEH22395.1"/>
    </source>
</evidence>
<sequence length="106" mass="11991">MSIHEIHERLLNPNPFTTTALFVFHQQPESSPCNSHHTVTHISNNKPLQNRTKNNNNEADPEPAGTHDRRAKGRDSYTNKSKGPEPVATDQPQRTDNNKSAQKELE</sequence>
<gene>
    <name evidence="2" type="ordered locus">MTR_7g446220</name>
</gene>
<protein>
    <submittedName>
        <fullName evidence="2 3">Uncharacterized protein</fullName>
    </submittedName>
</protein>
<evidence type="ECO:0000313" key="3">
    <source>
        <dbReference type="EnsemblPlants" id="KEH22395"/>
    </source>
</evidence>
<reference evidence="2 4" key="2">
    <citation type="journal article" date="2014" name="BMC Genomics">
        <title>An improved genome release (version Mt4.0) for the model legume Medicago truncatula.</title>
        <authorList>
            <person name="Tang H."/>
            <person name="Krishnakumar V."/>
            <person name="Bidwell S."/>
            <person name="Rosen B."/>
            <person name="Chan A."/>
            <person name="Zhou S."/>
            <person name="Gentzbittel L."/>
            <person name="Childs K.L."/>
            <person name="Yandell M."/>
            <person name="Gundlach H."/>
            <person name="Mayer K.F."/>
            <person name="Schwartz D.C."/>
            <person name="Town C.D."/>
        </authorList>
    </citation>
    <scope>GENOME REANNOTATION</scope>
    <source>
        <strain evidence="2">A17</strain>
        <strain evidence="3 4">cv. Jemalong A17</strain>
    </source>
</reference>
<evidence type="ECO:0000313" key="4">
    <source>
        <dbReference type="Proteomes" id="UP000002051"/>
    </source>
</evidence>
<dbReference type="Proteomes" id="UP000002051">
    <property type="component" value="Unassembled WGS sequence"/>
</dbReference>
<name>A0A072U9B7_MEDTR</name>
<accession>A0A072U9B7</accession>
<feature type="compositionally biased region" description="Polar residues" evidence="1">
    <location>
        <begin position="90"/>
        <end position="100"/>
    </location>
</feature>
<feature type="region of interest" description="Disordered" evidence="1">
    <location>
        <begin position="28"/>
        <end position="106"/>
    </location>
</feature>
<reference evidence="3" key="3">
    <citation type="submission" date="2015-04" db="UniProtKB">
        <authorList>
            <consortium name="EnsemblPlants"/>
        </authorList>
    </citation>
    <scope>IDENTIFICATION</scope>
    <source>
        <strain evidence="3">cv. Jemalong A17</strain>
    </source>
</reference>
<dbReference type="AlphaFoldDB" id="A0A072U9B7"/>
<feature type="compositionally biased region" description="Basic and acidic residues" evidence="1">
    <location>
        <begin position="65"/>
        <end position="77"/>
    </location>
</feature>
<dbReference type="EMBL" id="CM001223">
    <property type="protein sequence ID" value="KEH22395.1"/>
    <property type="molecule type" value="Genomic_DNA"/>
</dbReference>
<feature type="compositionally biased region" description="Polar residues" evidence="1">
    <location>
        <begin position="28"/>
        <end position="58"/>
    </location>
</feature>
<organism evidence="2 4">
    <name type="scientific">Medicago truncatula</name>
    <name type="common">Barrel medic</name>
    <name type="synonym">Medicago tribuloides</name>
    <dbReference type="NCBI Taxonomy" id="3880"/>
    <lineage>
        <taxon>Eukaryota</taxon>
        <taxon>Viridiplantae</taxon>
        <taxon>Streptophyta</taxon>
        <taxon>Embryophyta</taxon>
        <taxon>Tracheophyta</taxon>
        <taxon>Spermatophyta</taxon>
        <taxon>Magnoliopsida</taxon>
        <taxon>eudicotyledons</taxon>
        <taxon>Gunneridae</taxon>
        <taxon>Pentapetalae</taxon>
        <taxon>rosids</taxon>
        <taxon>fabids</taxon>
        <taxon>Fabales</taxon>
        <taxon>Fabaceae</taxon>
        <taxon>Papilionoideae</taxon>
        <taxon>50 kb inversion clade</taxon>
        <taxon>NPAAA clade</taxon>
        <taxon>Hologalegina</taxon>
        <taxon>IRL clade</taxon>
        <taxon>Trifolieae</taxon>
        <taxon>Medicago</taxon>
    </lineage>
</organism>
<dbReference type="HOGENOM" id="CLU_2227164_0_0_1"/>
<keyword evidence="4" id="KW-1185">Reference proteome</keyword>
<proteinExistence type="predicted"/>
<evidence type="ECO:0000256" key="1">
    <source>
        <dbReference type="SAM" id="MobiDB-lite"/>
    </source>
</evidence>
<dbReference type="EnsemblPlants" id="KEH22395">
    <property type="protein sequence ID" value="KEH22395"/>
    <property type="gene ID" value="MTR_7g446220"/>
</dbReference>
<reference evidence="2 4" key="1">
    <citation type="journal article" date="2011" name="Nature">
        <title>The Medicago genome provides insight into the evolution of rhizobial symbioses.</title>
        <authorList>
            <person name="Young N.D."/>
            <person name="Debelle F."/>
            <person name="Oldroyd G.E."/>
            <person name="Geurts R."/>
            <person name="Cannon S.B."/>
            <person name="Udvardi M.K."/>
            <person name="Benedito V.A."/>
            <person name="Mayer K.F."/>
            <person name="Gouzy J."/>
            <person name="Schoof H."/>
            <person name="Van de Peer Y."/>
            <person name="Proost S."/>
            <person name="Cook D.R."/>
            <person name="Meyers B.C."/>
            <person name="Spannagl M."/>
            <person name="Cheung F."/>
            <person name="De Mita S."/>
            <person name="Krishnakumar V."/>
            <person name="Gundlach H."/>
            <person name="Zhou S."/>
            <person name="Mudge J."/>
            <person name="Bharti A.K."/>
            <person name="Murray J.D."/>
            <person name="Naoumkina M.A."/>
            <person name="Rosen B."/>
            <person name="Silverstein K.A."/>
            <person name="Tang H."/>
            <person name="Rombauts S."/>
            <person name="Zhao P.X."/>
            <person name="Zhou P."/>
            <person name="Barbe V."/>
            <person name="Bardou P."/>
            <person name="Bechner M."/>
            <person name="Bellec A."/>
            <person name="Berger A."/>
            <person name="Berges H."/>
            <person name="Bidwell S."/>
            <person name="Bisseling T."/>
            <person name="Choisne N."/>
            <person name="Couloux A."/>
            <person name="Denny R."/>
            <person name="Deshpande S."/>
            <person name="Dai X."/>
            <person name="Doyle J.J."/>
            <person name="Dudez A.M."/>
            <person name="Farmer A.D."/>
            <person name="Fouteau S."/>
            <person name="Franken C."/>
            <person name="Gibelin C."/>
            <person name="Gish J."/>
            <person name="Goldstein S."/>
            <person name="Gonzalez A.J."/>
            <person name="Green P.J."/>
            <person name="Hallab A."/>
            <person name="Hartog M."/>
            <person name="Hua A."/>
            <person name="Humphray S.J."/>
            <person name="Jeong D.H."/>
            <person name="Jing Y."/>
            <person name="Jocker A."/>
            <person name="Kenton S.M."/>
            <person name="Kim D.J."/>
            <person name="Klee K."/>
            <person name="Lai H."/>
            <person name="Lang C."/>
            <person name="Lin S."/>
            <person name="Macmil S.L."/>
            <person name="Magdelenat G."/>
            <person name="Matthews L."/>
            <person name="McCorrison J."/>
            <person name="Monaghan E.L."/>
            <person name="Mun J.H."/>
            <person name="Najar F.Z."/>
            <person name="Nicholson C."/>
            <person name="Noirot C."/>
            <person name="O'Bleness M."/>
            <person name="Paule C.R."/>
            <person name="Poulain J."/>
            <person name="Prion F."/>
            <person name="Qin B."/>
            <person name="Qu C."/>
            <person name="Retzel E.F."/>
            <person name="Riddle C."/>
            <person name="Sallet E."/>
            <person name="Samain S."/>
            <person name="Samson N."/>
            <person name="Sanders I."/>
            <person name="Saurat O."/>
            <person name="Scarpelli C."/>
            <person name="Schiex T."/>
            <person name="Segurens B."/>
            <person name="Severin A.J."/>
            <person name="Sherrier D.J."/>
            <person name="Shi R."/>
            <person name="Sims S."/>
            <person name="Singer S.R."/>
            <person name="Sinharoy S."/>
            <person name="Sterck L."/>
            <person name="Viollet A."/>
            <person name="Wang B.B."/>
            <person name="Wang K."/>
            <person name="Wang M."/>
            <person name="Wang X."/>
            <person name="Warfsmann J."/>
            <person name="Weissenbach J."/>
            <person name="White D.D."/>
            <person name="White J.D."/>
            <person name="Wiley G.B."/>
            <person name="Wincker P."/>
            <person name="Xing Y."/>
            <person name="Yang L."/>
            <person name="Yao Z."/>
            <person name="Ying F."/>
            <person name="Zhai J."/>
            <person name="Zhou L."/>
            <person name="Zuber A."/>
            <person name="Denarie J."/>
            <person name="Dixon R.A."/>
            <person name="May G.D."/>
            <person name="Schwartz D.C."/>
            <person name="Rogers J."/>
            <person name="Quetier F."/>
            <person name="Town C.D."/>
            <person name="Roe B.A."/>
        </authorList>
    </citation>
    <scope>NUCLEOTIDE SEQUENCE [LARGE SCALE GENOMIC DNA]</scope>
    <source>
        <strain evidence="2">A17</strain>
        <strain evidence="3 4">cv. Jemalong A17</strain>
    </source>
</reference>